<dbReference type="PROSITE" id="PS50113">
    <property type="entry name" value="PAC"/>
    <property type="match status" value="1"/>
</dbReference>
<dbReference type="AlphaFoldDB" id="A0A3S2VBY6"/>
<organism evidence="6 7">
    <name type="scientific">Novosphingobium umbonatum</name>
    <dbReference type="NCBI Taxonomy" id="1908524"/>
    <lineage>
        <taxon>Bacteria</taxon>
        <taxon>Pseudomonadati</taxon>
        <taxon>Pseudomonadota</taxon>
        <taxon>Alphaproteobacteria</taxon>
        <taxon>Sphingomonadales</taxon>
        <taxon>Sphingomonadaceae</taxon>
        <taxon>Novosphingobium</taxon>
    </lineage>
</organism>
<reference evidence="6 7" key="1">
    <citation type="submission" date="2019-01" db="EMBL/GenBank/DDBJ databases">
        <authorList>
            <person name="Chen W.-M."/>
        </authorList>
    </citation>
    <scope>NUCLEOTIDE SEQUENCE [LARGE SCALE GENOMIC DNA]</scope>
    <source>
        <strain evidence="6 7">FSY-9</strain>
    </source>
</reference>
<sequence length="850" mass="91384">MAEPYLGYFLMSEGWPMTAPALAIACLLLVLDEFALPNPVVLVLAAISAVLVAAGGRFAAFERSPQRPQSARIAAMLTGVALPMAMFGAAMALWRYSTVGHGNVAAILGAVLVISILVAVTLSGRLFALIVAQACLWGALAITSGMPVIMGIYGLGCAMGVVLAVRQAKLDRAAQASQRETLRAQHRAEEILTEFEQTGQGWFWETDRKGLMTYVSPTTAAQLGKDQAQLLGQSLTDLFEVEQGKAEGERSLLFHLTARSSFADLPLRAASADERWWSVSGRPIYDGFNNFLGFRGSGSDLTEKRRSEQQATRLAHFDSLTGLANRFQMGQTLDTLLAAPRVDQRHCAVFLLDLDRFKAVNDTMGHPAGDALLKQVAQRLSHTVGDAGRVGRLGGDEFQVILPGRIAPERLAHLAHRIIENLSQPYAIEGARVVIGASVGIAMAPDHGLSSEDIIRNADLALYAAKDNGRGCYHFYAEDLHAEAKERRQLEQDLREALVTGGLELHYQPQVALGTQTISGFEALLRWNHPTQGRLSPAKFVAVAEEAGLITQIGEWALRTACHDMAQWGEDVRVAVNVSPLQFANPALPAIVTSALAEAGVASHRLELEITESVFLGDGDATDAMFASLKGIGVRLALDDFGTGYSSLGYLKKAPFDKIKIDQGFVRGATMAGSRNGAIIASIVSLANALDMETTAEGVETMDELDLVHRLGCSHVQGYIFAKPLTAADALELVGKGLSMTPSGPRSARAPRRTMLRKVTLLASGHPYPVTIRNISEGGAMFEGLLDVPVGLDVEIAFAEDMLVPARVTWSKEGRTGIQFARQIRFDPSGAILRGEWAYDPAVDAWAKAG</sequence>
<dbReference type="InterPro" id="IPR009875">
    <property type="entry name" value="PilZ_domain"/>
</dbReference>
<dbReference type="CDD" id="cd00130">
    <property type="entry name" value="PAS"/>
    <property type="match status" value="1"/>
</dbReference>
<dbReference type="SMART" id="SM00267">
    <property type="entry name" value="GGDEF"/>
    <property type="match status" value="1"/>
</dbReference>
<evidence type="ECO:0000259" key="4">
    <source>
        <dbReference type="PROSITE" id="PS50883"/>
    </source>
</evidence>
<feature type="transmembrane region" description="Helical" evidence="1">
    <location>
        <begin position="100"/>
        <end position="119"/>
    </location>
</feature>
<dbReference type="InterPro" id="IPR000160">
    <property type="entry name" value="GGDEF_dom"/>
</dbReference>
<dbReference type="NCBIfam" id="TIGR00229">
    <property type="entry name" value="sensory_box"/>
    <property type="match status" value="1"/>
</dbReference>
<keyword evidence="1" id="KW-1133">Transmembrane helix</keyword>
<dbReference type="Gene3D" id="3.30.450.20">
    <property type="entry name" value="PAS domain"/>
    <property type="match status" value="1"/>
</dbReference>
<dbReference type="InterPro" id="IPR000014">
    <property type="entry name" value="PAS"/>
</dbReference>
<dbReference type="CDD" id="cd01949">
    <property type="entry name" value="GGDEF"/>
    <property type="match status" value="1"/>
</dbReference>
<evidence type="ECO:0000256" key="1">
    <source>
        <dbReference type="SAM" id="Phobius"/>
    </source>
</evidence>
<dbReference type="PROSITE" id="PS50112">
    <property type="entry name" value="PAS"/>
    <property type="match status" value="1"/>
</dbReference>
<dbReference type="InterPro" id="IPR000700">
    <property type="entry name" value="PAS-assoc_C"/>
</dbReference>
<dbReference type="PROSITE" id="PS50883">
    <property type="entry name" value="EAL"/>
    <property type="match status" value="1"/>
</dbReference>
<feature type="domain" description="EAL" evidence="4">
    <location>
        <begin position="487"/>
        <end position="738"/>
    </location>
</feature>
<evidence type="ECO:0000313" key="6">
    <source>
        <dbReference type="EMBL" id="RVU03979.1"/>
    </source>
</evidence>
<dbReference type="Proteomes" id="UP000282837">
    <property type="component" value="Unassembled WGS sequence"/>
</dbReference>
<dbReference type="Pfam" id="PF07238">
    <property type="entry name" value="PilZ"/>
    <property type="match status" value="1"/>
</dbReference>
<dbReference type="SUPFAM" id="SSF141371">
    <property type="entry name" value="PilZ domain-like"/>
    <property type="match status" value="1"/>
</dbReference>
<dbReference type="Gene3D" id="3.30.70.270">
    <property type="match status" value="1"/>
</dbReference>
<feature type="transmembrane region" description="Helical" evidence="1">
    <location>
        <begin position="73"/>
        <end position="94"/>
    </location>
</feature>
<dbReference type="GO" id="GO:0035438">
    <property type="term" value="F:cyclic-di-GMP binding"/>
    <property type="evidence" value="ECO:0007669"/>
    <property type="project" value="InterPro"/>
</dbReference>
<keyword evidence="7" id="KW-1185">Reference proteome</keyword>
<feature type="domain" description="GGDEF" evidence="5">
    <location>
        <begin position="345"/>
        <end position="478"/>
    </location>
</feature>
<feature type="domain" description="PAC" evidence="3">
    <location>
        <begin position="261"/>
        <end position="313"/>
    </location>
</feature>
<keyword evidence="1" id="KW-0472">Membrane</keyword>
<gene>
    <name evidence="6" type="ORF">EOE18_13570</name>
</gene>
<keyword evidence="1" id="KW-0812">Transmembrane</keyword>
<dbReference type="InterPro" id="IPR035965">
    <property type="entry name" value="PAS-like_dom_sf"/>
</dbReference>
<dbReference type="PANTHER" id="PTHR44757">
    <property type="entry name" value="DIGUANYLATE CYCLASE DGCP"/>
    <property type="match status" value="1"/>
</dbReference>
<feature type="transmembrane region" description="Helical" evidence="1">
    <location>
        <begin position="42"/>
        <end position="61"/>
    </location>
</feature>
<evidence type="ECO:0000259" key="2">
    <source>
        <dbReference type="PROSITE" id="PS50112"/>
    </source>
</evidence>
<dbReference type="InterPro" id="IPR035919">
    <property type="entry name" value="EAL_sf"/>
</dbReference>
<dbReference type="SUPFAM" id="SSF55785">
    <property type="entry name" value="PYP-like sensor domain (PAS domain)"/>
    <property type="match status" value="1"/>
</dbReference>
<dbReference type="CDD" id="cd01948">
    <property type="entry name" value="EAL"/>
    <property type="match status" value="1"/>
</dbReference>
<comment type="caution">
    <text evidence="6">The sequence shown here is derived from an EMBL/GenBank/DDBJ whole genome shotgun (WGS) entry which is preliminary data.</text>
</comment>
<dbReference type="SMART" id="SM00052">
    <property type="entry name" value="EAL"/>
    <property type="match status" value="1"/>
</dbReference>
<dbReference type="InterPro" id="IPR001633">
    <property type="entry name" value="EAL_dom"/>
</dbReference>
<protein>
    <submittedName>
        <fullName evidence="6">EAL domain-containing protein</fullName>
    </submittedName>
</protein>
<dbReference type="Gene3D" id="3.20.20.450">
    <property type="entry name" value="EAL domain"/>
    <property type="match status" value="1"/>
</dbReference>
<accession>A0A3S2VBY6</accession>
<dbReference type="InterPro" id="IPR029787">
    <property type="entry name" value="Nucleotide_cyclase"/>
</dbReference>
<proteinExistence type="predicted"/>
<dbReference type="InterPro" id="IPR043128">
    <property type="entry name" value="Rev_trsase/Diguanyl_cyclase"/>
</dbReference>
<dbReference type="PROSITE" id="PS50887">
    <property type="entry name" value="GGDEF"/>
    <property type="match status" value="1"/>
</dbReference>
<dbReference type="Pfam" id="PF00989">
    <property type="entry name" value="PAS"/>
    <property type="match status" value="1"/>
</dbReference>
<name>A0A3S2VBY6_9SPHN</name>
<dbReference type="SUPFAM" id="SSF55073">
    <property type="entry name" value="Nucleotide cyclase"/>
    <property type="match status" value="1"/>
</dbReference>
<dbReference type="Pfam" id="PF00563">
    <property type="entry name" value="EAL"/>
    <property type="match status" value="1"/>
</dbReference>
<dbReference type="SUPFAM" id="SSF141868">
    <property type="entry name" value="EAL domain-like"/>
    <property type="match status" value="1"/>
</dbReference>
<dbReference type="NCBIfam" id="TIGR00254">
    <property type="entry name" value="GGDEF"/>
    <property type="match status" value="1"/>
</dbReference>
<dbReference type="Pfam" id="PF00990">
    <property type="entry name" value="GGDEF"/>
    <property type="match status" value="1"/>
</dbReference>
<evidence type="ECO:0000313" key="7">
    <source>
        <dbReference type="Proteomes" id="UP000282837"/>
    </source>
</evidence>
<dbReference type="PANTHER" id="PTHR44757:SF2">
    <property type="entry name" value="BIOFILM ARCHITECTURE MAINTENANCE PROTEIN MBAA"/>
    <property type="match status" value="1"/>
</dbReference>
<dbReference type="InterPro" id="IPR013767">
    <property type="entry name" value="PAS_fold"/>
</dbReference>
<dbReference type="OrthoDB" id="9814202at2"/>
<dbReference type="GO" id="GO:0006355">
    <property type="term" value="P:regulation of DNA-templated transcription"/>
    <property type="evidence" value="ECO:0007669"/>
    <property type="project" value="InterPro"/>
</dbReference>
<evidence type="ECO:0000259" key="5">
    <source>
        <dbReference type="PROSITE" id="PS50887"/>
    </source>
</evidence>
<feature type="transmembrane region" description="Helical" evidence="1">
    <location>
        <begin position="7"/>
        <end position="30"/>
    </location>
</feature>
<dbReference type="EMBL" id="SACO01000011">
    <property type="protein sequence ID" value="RVU03979.1"/>
    <property type="molecule type" value="Genomic_DNA"/>
</dbReference>
<evidence type="ECO:0000259" key="3">
    <source>
        <dbReference type="PROSITE" id="PS50113"/>
    </source>
</evidence>
<dbReference type="InterPro" id="IPR052155">
    <property type="entry name" value="Biofilm_reg_signaling"/>
</dbReference>
<feature type="domain" description="PAS" evidence="2">
    <location>
        <begin position="188"/>
        <end position="241"/>
    </location>
</feature>